<dbReference type="eggNOG" id="KOG2781">
    <property type="taxonomic scope" value="Eukaryota"/>
</dbReference>
<dbReference type="GO" id="GO:0042134">
    <property type="term" value="F:rRNA primary transcript binding"/>
    <property type="evidence" value="ECO:0007669"/>
    <property type="project" value="InterPro"/>
</dbReference>
<dbReference type="GO" id="GO:0006364">
    <property type="term" value="P:rRNA processing"/>
    <property type="evidence" value="ECO:0007669"/>
    <property type="project" value="InterPro"/>
</dbReference>
<dbReference type="SMART" id="SM00879">
    <property type="entry name" value="Brix"/>
    <property type="match status" value="1"/>
</dbReference>
<feature type="domain" description="Brix" evidence="1">
    <location>
        <begin position="88"/>
        <end position="270"/>
    </location>
</feature>
<keyword evidence="2" id="KW-0687">Ribonucleoprotein</keyword>
<dbReference type="InParanoid" id="A0A0D2X2M0"/>
<dbReference type="OrthoDB" id="10253204at2759"/>
<dbReference type="GO" id="GO:0005654">
    <property type="term" value="C:nucleoplasm"/>
    <property type="evidence" value="ECO:0007669"/>
    <property type="project" value="UniProtKB-ARBA"/>
</dbReference>
<evidence type="ECO:0000313" key="2">
    <source>
        <dbReference type="EMBL" id="KJE92794.1"/>
    </source>
</evidence>
<proteinExistence type="predicted"/>
<dbReference type="FunFam" id="3.40.50.10480:FF:000001">
    <property type="entry name" value="IMP4, U3 small nucleolar ribonucleoprotein"/>
    <property type="match status" value="1"/>
</dbReference>
<accession>A0A0D2X2M0</accession>
<name>A0A0D2X2M0_CAPO3</name>
<dbReference type="RefSeq" id="XP_004363422.1">
    <property type="nucleotide sequence ID" value="XM_004363365.2"/>
</dbReference>
<dbReference type="PANTHER" id="PTHR22734:SF2">
    <property type="entry name" value="U3 SMALL NUCLEOLAR RIBONUCLEOPROTEIN PROTEIN IMP4"/>
    <property type="match status" value="1"/>
</dbReference>
<dbReference type="EMBL" id="KE346364">
    <property type="protein sequence ID" value="KJE92794.1"/>
    <property type="molecule type" value="Genomic_DNA"/>
</dbReference>
<organism evidence="2 3">
    <name type="scientific">Capsaspora owczarzaki (strain ATCC 30864)</name>
    <dbReference type="NCBI Taxonomy" id="595528"/>
    <lineage>
        <taxon>Eukaryota</taxon>
        <taxon>Filasterea</taxon>
        <taxon>Capsaspora</taxon>
    </lineage>
</organism>
<sequence length="293" mass="33633">MLRREARERREYLYRKAVEDRERTITERKAADRLFQANPLLAHQMSVTQAAAAAVAMDEKADGPNVNEDAQGMEYQDDEYAYAGNVEPKIMLTTSRDPSSRLKMFAKELRGLLPNTQKMNRGGYILKELVAACRKNDVTDLIIVHEHRGEPDGLVISHMPYGPTAYFALSNVVMRHDLPELTTAGMPEAYPHLIFNNFNTRLGERVRNILKYLFPVPKDDSSRVITFANTDDYVSLRHHTFKKSGRDIQLTEVGPRFEMKVYQIKLGTADETEADDEWVLKPYMHTARKRTNL</sequence>
<dbReference type="AlphaFoldDB" id="A0A0D2X2M0"/>
<dbReference type="Pfam" id="PF04427">
    <property type="entry name" value="Brix"/>
    <property type="match status" value="1"/>
</dbReference>
<dbReference type="InterPro" id="IPR007109">
    <property type="entry name" value="Brix"/>
</dbReference>
<dbReference type="PROSITE" id="PS50833">
    <property type="entry name" value="BRIX"/>
    <property type="match status" value="1"/>
</dbReference>
<evidence type="ECO:0000313" key="3">
    <source>
        <dbReference type="Proteomes" id="UP000008743"/>
    </source>
</evidence>
<dbReference type="OMA" id="IGTMSEQ"/>
<dbReference type="GO" id="GO:0034457">
    <property type="term" value="C:Mpp10 complex"/>
    <property type="evidence" value="ECO:0007669"/>
    <property type="project" value="UniProtKB-ARBA"/>
</dbReference>
<dbReference type="Gene3D" id="3.40.50.10480">
    <property type="entry name" value="Probable brix-domain ribosomal biogenesis protein"/>
    <property type="match status" value="1"/>
</dbReference>
<dbReference type="GO" id="GO:0030515">
    <property type="term" value="F:snoRNA binding"/>
    <property type="evidence" value="ECO:0007669"/>
    <property type="project" value="TreeGrafter"/>
</dbReference>
<protein>
    <submittedName>
        <fullName evidence="2">U3 small nucleolar ribonucleoprotein IMP4</fullName>
    </submittedName>
</protein>
<dbReference type="PANTHER" id="PTHR22734">
    <property type="entry name" value="U3 SMALL NUCLEOLAR RIBONUCLEOPROTEIN PROTEIN IMP4"/>
    <property type="match status" value="1"/>
</dbReference>
<dbReference type="GO" id="GO:0042274">
    <property type="term" value="P:ribosomal small subunit biogenesis"/>
    <property type="evidence" value="ECO:0007669"/>
    <property type="project" value="UniProtKB-ARBA"/>
</dbReference>
<evidence type="ECO:0000259" key="1">
    <source>
        <dbReference type="PROSITE" id="PS50833"/>
    </source>
</evidence>
<dbReference type="InterPro" id="IPR044281">
    <property type="entry name" value="IMP4/RPF1"/>
</dbReference>
<dbReference type="FunCoup" id="A0A0D2X2M0">
    <property type="interactions" value="534"/>
</dbReference>
<keyword evidence="3" id="KW-1185">Reference proteome</keyword>
<gene>
    <name evidence="2" type="ORF">CAOG_003694</name>
</gene>
<dbReference type="Proteomes" id="UP000008743">
    <property type="component" value="Unassembled WGS sequence"/>
</dbReference>
<dbReference type="SUPFAM" id="SSF52954">
    <property type="entry name" value="Class II aaRS ABD-related"/>
    <property type="match status" value="1"/>
</dbReference>
<dbReference type="PhylomeDB" id="A0A0D2X2M0"/>
<dbReference type="GO" id="GO:0032040">
    <property type="term" value="C:small-subunit processome"/>
    <property type="evidence" value="ECO:0007669"/>
    <property type="project" value="TreeGrafter"/>
</dbReference>
<dbReference type="STRING" id="595528.A0A0D2X2M0"/>
<reference evidence="3" key="1">
    <citation type="submission" date="2011-02" db="EMBL/GenBank/DDBJ databases">
        <title>The Genome Sequence of Capsaspora owczarzaki ATCC 30864.</title>
        <authorList>
            <person name="Russ C."/>
            <person name="Cuomo C."/>
            <person name="Burger G."/>
            <person name="Gray M.W."/>
            <person name="Holland P.W.H."/>
            <person name="King N."/>
            <person name="Lang F.B.F."/>
            <person name="Roger A.J."/>
            <person name="Ruiz-Trillo I."/>
            <person name="Young S.K."/>
            <person name="Zeng Q."/>
            <person name="Gargeya S."/>
            <person name="Alvarado L."/>
            <person name="Berlin A."/>
            <person name="Chapman S.B."/>
            <person name="Chen Z."/>
            <person name="Freedman E."/>
            <person name="Gellesch M."/>
            <person name="Goldberg J."/>
            <person name="Griggs A."/>
            <person name="Gujja S."/>
            <person name="Heilman E."/>
            <person name="Heiman D."/>
            <person name="Howarth C."/>
            <person name="Mehta T."/>
            <person name="Neiman D."/>
            <person name="Pearson M."/>
            <person name="Roberts A."/>
            <person name="Saif S."/>
            <person name="Shea T."/>
            <person name="Shenoy N."/>
            <person name="Sisk P."/>
            <person name="Stolte C."/>
            <person name="Sykes S."/>
            <person name="White J."/>
            <person name="Yandava C."/>
            <person name="Haas B."/>
            <person name="Nusbaum C."/>
            <person name="Birren B."/>
        </authorList>
    </citation>
    <scope>NUCLEOTIDE SEQUENCE</scope>
    <source>
        <strain evidence="3">ATCC 30864</strain>
    </source>
</reference>